<keyword evidence="1" id="KW-0046">Antibiotic resistance</keyword>
<evidence type="ECO:0000313" key="3">
    <source>
        <dbReference type="Proteomes" id="UP001179280"/>
    </source>
</evidence>
<dbReference type="SUPFAM" id="SSF54593">
    <property type="entry name" value="Glyoxalase/Bleomycin resistance protein/Dihydroxybiphenyl dioxygenase"/>
    <property type="match status" value="1"/>
</dbReference>
<dbReference type="Gene3D" id="3.10.180.10">
    <property type="entry name" value="2,3-Dihydroxybiphenyl 1,2-Dioxygenase, domain 1"/>
    <property type="match status" value="1"/>
</dbReference>
<dbReference type="InterPro" id="IPR029068">
    <property type="entry name" value="Glyas_Bleomycin-R_OHBP_Dase"/>
</dbReference>
<evidence type="ECO:0000313" key="2">
    <source>
        <dbReference type="EMBL" id="MBM7836955.1"/>
    </source>
</evidence>
<comment type="caution">
    <text evidence="2">The sequence shown here is derived from an EMBL/GenBank/DDBJ whole genome shotgun (WGS) entry which is preliminary data.</text>
</comment>
<evidence type="ECO:0008006" key="4">
    <source>
        <dbReference type="Google" id="ProtNLM"/>
    </source>
</evidence>
<organism evidence="2 3">
    <name type="scientific">Shouchella xiaoxiensis</name>
    <dbReference type="NCBI Taxonomy" id="766895"/>
    <lineage>
        <taxon>Bacteria</taxon>
        <taxon>Bacillati</taxon>
        <taxon>Bacillota</taxon>
        <taxon>Bacilli</taxon>
        <taxon>Bacillales</taxon>
        <taxon>Bacillaceae</taxon>
        <taxon>Shouchella</taxon>
    </lineage>
</organism>
<evidence type="ECO:0000256" key="1">
    <source>
        <dbReference type="ARBA" id="ARBA00023251"/>
    </source>
</evidence>
<gene>
    <name evidence="2" type="ORF">JOC54_000186</name>
</gene>
<dbReference type="InterPro" id="IPR000335">
    <property type="entry name" value="Bleomycin-R"/>
</dbReference>
<dbReference type="CDD" id="cd08349">
    <property type="entry name" value="BLMA_like"/>
    <property type="match status" value="1"/>
</dbReference>
<proteinExistence type="predicted"/>
<dbReference type="RefSeq" id="WP_204463698.1">
    <property type="nucleotide sequence ID" value="NZ_JAFBCV010000001.1"/>
</dbReference>
<name>A0ABS2SQ70_9BACI</name>
<sequence length="142" mass="16596">MFKSNSLIPELSVANLSKSLNFYLNLLSFNIEYERKEDLFAMVSLQGSQLMLEQINGHWQTAELAYPFGRGINFQMAVDSIEEIYRTLLLNKYPIKVEIQENWYRAGERSIGQKEFLVMDPDGYLLRFVQPLGEKEEVYLND</sequence>
<protein>
    <recommendedName>
        <fullName evidence="4">Catechol 2,3-dioxygenase-like lactoylglutathione lyase family enzyme</fullName>
    </recommendedName>
</protein>
<accession>A0ABS2SQ70</accession>
<dbReference type="EMBL" id="JAFBCV010000001">
    <property type="protein sequence ID" value="MBM7836955.1"/>
    <property type="molecule type" value="Genomic_DNA"/>
</dbReference>
<reference evidence="2" key="1">
    <citation type="submission" date="2021-01" db="EMBL/GenBank/DDBJ databases">
        <title>Genomic Encyclopedia of Type Strains, Phase IV (KMG-IV): sequencing the most valuable type-strain genomes for metagenomic binning, comparative biology and taxonomic classification.</title>
        <authorList>
            <person name="Goeker M."/>
        </authorList>
    </citation>
    <scope>NUCLEOTIDE SEQUENCE</scope>
    <source>
        <strain evidence="2">DSM 21943</strain>
    </source>
</reference>
<dbReference type="Proteomes" id="UP001179280">
    <property type="component" value="Unassembled WGS sequence"/>
</dbReference>
<keyword evidence="3" id="KW-1185">Reference proteome</keyword>